<keyword evidence="4" id="KW-1185">Reference proteome</keyword>
<evidence type="ECO:0000256" key="1">
    <source>
        <dbReference type="SAM" id="SignalP"/>
    </source>
</evidence>
<feature type="signal peptide" evidence="1">
    <location>
        <begin position="1"/>
        <end position="22"/>
    </location>
</feature>
<dbReference type="InterPro" id="IPR033464">
    <property type="entry name" value="CSN8_PSD8_EIF3K"/>
</dbReference>
<evidence type="ECO:0000313" key="3">
    <source>
        <dbReference type="EMBL" id="KAK6339871.1"/>
    </source>
</evidence>
<dbReference type="EMBL" id="JAVHNR010000006">
    <property type="protein sequence ID" value="KAK6339871.1"/>
    <property type="molecule type" value="Genomic_DNA"/>
</dbReference>
<dbReference type="Proteomes" id="UP001313282">
    <property type="component" value="Unassembled WGS sequence"/>
</dbReference>
<dbReference type="AlphaFoldDB" id="A0AAN8MVS3"/>
<dbReference type="Gene3D" id="1.25.40.990">
    <property type="match status" value="1"/>
</dbReference>
<proteinExistence type="predicted"/>
<dbReference type="Pfam" id="PF10075">
    <property type="entry name" value="CSN8_PSD8_EIF3K"/>
    <property type="match status" value="1"/>
</dbReference>
<reference evidence="3 4" key="1">
    <citation type="submission" date="2019-10" db="EMBL/GenBank/DDBJ databases">
        <authorList>
            <person name="Palmer J.M."/>
        </authorList>
    </citation>
    <scope>NUCLEOTIDE SEQUENCE [LARGE SCALE GENOMIC DNA]</scope>
    <source>
        <strain evidence="3 4">TWF718</strain>
    </source>
</reference>
<evidence type="ECO:0000259" key="2">
    <source>
        <dbReference type="Pfam" id="PF10075"/>
    </source>
</evidence>
<organism evidence="3 4">
    <name type="scientific">Orbilia javanica</name>
    <dbReference type="NCBI Taxonomy" id="47235"/>
    <lineage>
        <taxon>Eukaryota</taxon>
        <taxon>Fungi</taxon>
        <taxon>Dikarya</taxon>
        <taxon>Ascomycota</taxon>
        <taxon>Pezizomycotina</taxon>
        <taxon>Orbiliomycetes</taxon>
        <taxon>Orbiliales</taxon>
        <taxon>Orbiliaceae</taxon>
        <taxon>Orbilia</taxon>
    </lineage>
</organism>
<accession>A0AAN8MVS3</accession>
<evidence type="ECO:0000313" key="4">
    <source>
        <dbReference type="Proteomes" id="UP001313282"/>
    </source>
</evidence>
<sequence length="219" mass="23928">MGSKLPHLSLSLLSSLISTPSTTPTSLLSSLQTLEPRASITTVDTATTETLSTYYTLYLLTLILVDDLPEARALTYRIDSQLLHNDPAIISAYRVLQSVWSKDYVAFHQTMQNAPWGDITSILASQVLQKHRTTTLSLISTAYTSIPPDVAQKYLGASDEQLAVKMLVEESPEFGWSLNDQGFLVRNESGGINGVKQQGRPKQGEIGRLAELGGFLSDV</sequence>
<name>A0AAN8MVS3_9PEZI</name>
<comment type="caution">
    <text evidence="3">The sequence shown here is derived from an EMBL/GenBank/DDBJ whole genome shotgun (WGS) entry which is preliminary data.</text>
</comment>
<keyword evidence="1" id="KW-0732">Signal</keyword>
<feature type="chain" id="PRO_5042955555" description="CSN8/PSMD8/EIF3K domain-containing protein" evidence="1">
    <location>
        <begin position="23"/>
        <end position="219"/>
    </location>
</feature>
<feature type="domain" description="CSN8/PSMD8/EIF3K" evidence="2">
    <location>
        <begin position="51"/>
        <end position="186"/>
    </location>
</feature>
<gene>
    <name evidence="3" type="ORF">TWF718_009260</name>
</gene>
<protein>
    <recommendedName>
        <fullName evidence="2">CSN8/PSMD8/EIF3K domain-containing protein</fullName>
    </recommendedName>
</protein>